<proteinExistence type="predicted"/>
<keyword evidence="2" id="KW-1185">Reference proteome</keyword>
<protein>
    <submittedName>
        <fullName evidence="1">Uncharacterized protein</fullName>
    </submittedName>
</protein>
<gene>
    <name evidence="1" type="ORF">V6N11_037501</name>
</gene>
<reference evidence="1 2" key="1">
    <citation type="journal article" date="2024" name="G3 (Bethesda)">
        <title>Genome assembly of Hibiscus sabdariffa L. provides insights into metabolisms of medicinal natural products.</title>
        <authorList>
            <person name="Kim T."/>
        </authorList>
    </citation>
    <scope>NUCLEOTIDE SEQUENCE [LARGE SCALE GENOMIC DNA]</scope>
    <source>
        <strain evidence="1">TK-2024</strain>
        <tissue evidence="1">Old leaves</tissue>
    </source>
</reference>
<comment type="caution">
    <text evidence="1">The sequence shown here is derived from an EMBL/GenBank/DDBJ whole genome shotgun (WGS) entry which is preliminary data.</text>
</comment>
<sequence>MISWMSLASSDSMAGADHYDLNDFVSCDLLHQAIPWQGQAYYIRLQNHSSNQSRRCDECSRSSLRCVENKAMFYSLDPRQNCNLSTSGVNYAREKVHR</sequence>
<accession>A0ABR2P1J5</accession>
<dbReference type="Proteomes" id="UP001396334">
    <property type="component" value="Unassembled WGS sequence"/>
</dbReference>
<name>A0ABR2P1J5_9ROSI</name>
<evidence type="ECO:0000313" key="1">
    <source>
        <dbReference type="EMBL" id="KAK8982330.1"/>
    </source>
</evidence>
<organism evidence="1 2">
    <name type="scientific">Hibiscus sabdariffa</name>
    <name type="common">roselle</name>
    <dbReference type="NCBI Taxonomy" id="183260"/>
    <lineage>
        <taxon>Eukaryota</taxon>
        <taxon>Viridiplantae</taxon>
        <taxon>Streptophyta</taxon>
        <taxon>Embryophyta</taxon>
        <taxon>Tracheophyta</taxon>
        <taxon>Spermatophyta</taxon>
        <taxon>Magnoliopsida</taxon>
        <taxon>eudicotyledons</taxon>
        <taxon>Gunneridae</taxon>
        <taxon>Pentapetalae</taxon>
        <taxon>rosids</taxon>
        <taxon>malvids</taxon>
        <taxon>Malvales</taxon>
        <taxon>Malvaceae</taxon>
        <taxon>Malvoideae</taxon>
        <taxon>Hibiscus</taxon>
    </lineage>
</organism>
<dbReference type="EMBL" id="JBBPBN010000086">
    <property type="protein sequence ID" value="KAK8982330.1"/>
    <property type="molecule type" value="Genomic_DNA"/>
</dbReference>
<evidence type="ECO:0000313" key="2">
    <source>
        <dbReference type="Proteomes" id="UP001396334"/>
    </source>
</evidence>